<dbReference type="GeneID" id="40311290"/>
<proteinExistence type="predicted"/>
<sequence length="638" mass="67780">MRGAKGSPLLSLAQDPLPQARGDLRSWTLAAAAAGPVGALRRAPGSGARGGSWGEFLCGSSSDGGDVLVLFVGAGEAARRDSQARGARDATAHEEEKAAAAGGGEARSQLASEASAAEASARQAMQAQAAMDTVNFLYMLHCKLVRIVDLREPRNSFLLQYLRHAYRARAWQRTRERSFGRYTSAERGGEPQDASELEGEAAAATELEDAPDSDPALSVVDRATGSEELLFGWEQIRDFFLARLALKARRMARAQQEEFLGLAGLVEGLSVSPSNATQAVKAPQQPSGLPAVGHPLLKHWWDPLGLSFDLYVQAACGSECPATQQVLTALSKTGLSEVVRIHECGKPTANIPPVIGPGGLSVLPALGIGNRLIYGVDQIARFLHALGSFVPTPKLLRNALKASERPLSSTDDVNVSTGGAGFPESLAVDESSADDETRDVWPSPGDAKARERSVLRLPPGLDDATLVCNTLNLASCQTLLDWLTARGLFNQVKKNFVTQTGPVQYGKTSLKKDMFDPLLVREGVILAQGLVGIPARIAAAFVAADVQSWSCAPVVVEAFLVRGRPTTQEAERIVAAMARKGMGKRVRIKTFRLPQRLAIGGLLYPIPLVVVPGIAQFVGLDEVKVFVAALGQVVDSIP</sequence>
<dbReference type="VEuPathDB" id="ToxoDB:BESB_063620"/>
<dbReference type="EMBL" id="NWUJ01000005">
    <property type="protein sequence ID" value="PFH35475.1"/>
    <property type="molecule type" value="Genomic_DNA"/>
</dbReference>
<feature type="region of interest" description="Disordered" evidence="1">
    <location>
        <begin position="182"/>
        <end position="215"/>
    </location>
</feature>
<evidence type="ECO:0000256" key="1">
    <source>
        <dbReference type="SAM" id="MobiDB-lite"/>
    </source>
</evidence>
<evidence type="ECO:0000313" key="2">
    <source>
        <dbReference type="EMBL" id="PFH35475.1"/>
    </source>
</evidence>
<accession>A0A2A9MBX1</accession>
<feature type="region of interest" description="Disordered" evidence="1">
    <location>
        <begin position="407"/>
        <end position="446"/>
    </location>
</feature>
<dbReference type="KEGG" id="bbes:BESB_063620"/>
<feature type="compositionally biased region" description="Low complexity" evidence="1">
    <location>
        <begin position="106"/>
        <end position="115"/>
    </location>
</feature>
<dbReference type="RefSeq" id="XP_029219484.1">
    <property type="nucleotide sequence ID" value="XM_029364776.1"/>
</dbReference>
<evidence type="ECO:0000313" key="3">
    <source>
        <dbReference type="Proteomes" id="UP000224006"/>
    </source>
</evidence>
<dbReference type="OrthoDB" id="330998at2759"/>
<feature type="compositionally biased region" description="Basic and acidic residues" evidence="1">
    <location>
        <begin position="81"/>
        <end position="98"/>
    </location>
</feature>
<comment type="caution">
    <text evidence="2">The sequence shown here is derived from an EMBL/GenBank/DDBJ whole genome shotgun (WGS) entry which is preliminary data.</text>
</comment>
<feature type="compositionally biased region" description="Polar residues" evidence="1">
    <location>
        <begin position="407"/>
        <end position="417"/>
    </location>
</feature>
<feature type="region of interest" description="Disordered" evidence="1">
    <location>
        <begin position="81"/>
        <end position="115"/>
    </location>
</feature>
<reference evidence="2 3" key="1">
    <citation type="submission" date="2017-09" db="EMBL/GenBank/DDBJ databases">
        <title>Genome sequencing of Besnoitia besnoiti strain Bb-Ger1.</title>
        <authorList>
            <person name="Schares G."/>
            <person name="Venepally P."/>
            <person name="Lorenzi H.A."/>
        </authorList>
    </citation>
    <scope>NUCLEOTIDE SEQUENCE [LARGE SCALE GENOMIC DNA]</scope>
    <source>
        <strain evidence="2 3">Bb-Ger1</strain>
    </source>
</reference>
<organism evidence="2 3">
    <name type="scientific">Besnoitia besnoiti</name>
    <name type="common">Apicomplexan protozoan</name>
    <dbReference type="NCBI Taxonomy" id="94643"/>
    <lineage>
        <taxon>Eukaryota</taxon>
        <taxon>Sar</taxon>
        <taxon>Alveolata</taxon>
        <taxon>Apicomplexa</taxon>
        <taxon>Conoidasida</taxon>
        <taxon>Coccidia</taxon>
        <taxon>Eucoccidiorida</taxon>
        <taxon>Eimeriorina</taxon>
        <taxon>Sarcocystidae</taxon>
        <taxon>Besnoitia</taxon>
    </lineage>
</organism>
<protein>
    <submittedName>
        <fullName evidence="2">Uncharacterized protein</fullName>
    </submittedName>
</protein>
<dbReference type="AlphaFoldDB" id="A0A2A9MBX1"/>
<dbReference type="Proteomes" id="UP000224006">
    <property type="component" value="Chromosome V"/>
</dbReference>
<keyword evidence="3" id="KW-1185">Reference proteome</keyword>
<name>A0A2A9MBX1_BESBE</name>
<gene>
    <name evidence="2" type="ORF">BESB_063620</name>
</gene>